<dbReference type="HOGENOM" id="CLU_138679_1_0_1"/>
<sequence>MTAHQSLTSVQAVFKHWVRIINQWPLDRIRPAHVHFQKVMQSRLQKLQSPASAAAAVKSNNAVATPVEPFNEQREMRQVNALYALLENRFSNEYPIPQLVRHPKSNTSHYDDLVRELDEAPGRSWFISVWTRIKGSIRLR</sequence>
<reference evidence="1" key="1">
    <citation type="submission" date="2015-01" db="EMBL/GenBank/DDBJ databases">
        <title>The Genome Sequence of Cladophialophora bantiana CBS 173.52.</title>
        <authorList>
            <consortium name="The Broad Institute Genomics Platform"/>
            <person name="Cuomo C."/>
            <person name="de Hoog S."/>
            <person name="Gorbushina A."/>
            <person name="Stielow B."/>
            <person name="Teixiera M."/>
            <person name="Abouelleil A."/>
            <person name="Chapman S.B."/>
            <person name="Priest M."/>
            <person name="Young S.K."/>
            <person name="Wortman J."/>
            <person name="Nusbaum C."/>
            <person name="Birren B."/>
        </authorList>
    </citation>
    <scope>NUCLEOTIDE SEQUENCE [LARGE SCALE GENOMIC DNA]</scope>
    <source>
        <strain evidence="1">CBS 173.52</strain>
    </source>
</reference>
<dbReference type="InterPro" id="IPR037653">
    <property type="entry name" value="Cbp6"/>
</dbReference>
<dbReference type="GeneID" id="27703459"/>
<accession>A0A0D2EG92</accession>
<dbReference type="PANTHER" id="PTHR28250:SF1">
    <property type="entry name" value="CYTOCHROME B PRE-MRNA-PROCESSING PROTEIN 6"/>
    <property type="match status" value="1"/>
</dbReference>
<dbReference type="GO" id="GO:0043022">
    <property type="term" value="F:ribosome binding"/>
    <property type="evidence" value="ECO:0007669"/>
    <property type="project" value="InterPro"/>
</dbReference>
<proteinExistence type="predicted"/>
<dbReference type="EMBL" id="KN846997">
    <property type="protein sequence ID" value="KIW89046.1"/>
    <property type="molecule type" value="Genomic_DNA"/>
</dbReference>
<dbReference type="GO" id="GO:0034551">
    <property type="term" value="P:mitochondrial respiratory chain complex III assembly"/>
    <property type="evidence" value="ECO:0007669"/>
    <property type="project" value="TreeGrafter"/>
</dbReference>
<dbReference type="AlphaFoldDB" id="A0A0D2EG92"/>
<dbReference type="Pfam" id="PF20180">
    <property type="entry name" value="UQCC2_CBP6"/>
    <property type="match status" value="1"/>
</dbReference>
<organism evidence="1">
    <name type="scientific">Cladophialophora bantiana (strain ATCC 10958 / CBS 173.52 / CDC B-1940 / NIH 8579)</name>
    <name type="common">Xylohypha bantiana</name>
    <dbReference type="NCBI Taxonomy" id="1442370"/>
    <lineage>
        <taxon>Eukaryota</taxon>
        <taxon>Fungi</taxon>
        <taxon>Dikarya</taxon>
        <taxon>Ascomycota</taxon>
        <taxon>Pezizomycotina</taxon>
        <taxon>Eurotiomycetes</taxon>
        <taxon>Chaetothyriomycetidae</taxon>
        <taxon>Chaetothyriales</taxon>
        <taxon>Herpotrichiellaceae</taxon>
        <taxon>Cladophialophora</taxon>
    </lineage>
</organism>
<gene>
    <name evidence="1" type="ORF">Z519_10531</name>
</gene>
<name>A0A0D2EG92_CLAB1</name>
<evidence type="ECO:0000313" key="1">
    <source>
        <dbReference type="EMBL" id="KIW89046.1"/>
    </source>
</evidence>
<dbReference type="VEuPathDB" id="FungiDB:Z519_10531"/>
<dbReference type="PANTHER" id="PTHR28250">
    <property type="entry name" value="CYTOCHROME B PRE-MRNA-PROCESSING PROTEIN 6"/>
    <property type="match status" value="1"/>
</dbReference>
<dbReference type="RefSeq" id="XP_016615715.1">
    <property type="nucleotide sequence ID" value="XM_016768247.1"/>
</dbReference>
<dbReference type="GO" id="GO:0061671">
    <property type="term" value="C:Cbp3p-Cbp6 complex"/>
    <property type="evidence" value="ECO:0007669"/>
    <property type="project" value="InterPro"/>
</dbReference>
<dbReference type="OrthoDB" id="2107880at2759"/>
<protein>
    <submittedName>
        <fullName evidence="1">Uncharacterized protein</fullName>
    </submittedName>
</protein>